<comment type="caution">
    <text evidence="2">The sequence shown here is derived from an EMBL/GenBank/DDBJ whole genome shotgun (WGS) entry which is preliminary data.</text>
</comment>
<evidence type="ECO:0000256" key="1">
    <source>
        <dbReference type="SAM" id="MobiDB-lite"/>
    </source>
</evidence>
<feature type="compositionally biased region" description="Basic residues" evidence="1">
    <location>
        <begin position="1"/>
        <end position="11"/>
    </location>
</feature>
<evidence type="ECO:0000313" key="2">
    <source>
        <dbReference type="EMBL" id="RDX69129.1"/>
    </source>
</evidence>
<sequence length="169" mass="18902">MRLSLKGRRTFHHEGNEPNISTNPLLTHEGQSINTLSHNVFASDQEEEVSLMEGQVATIERQKTVPFQPLIIQCDPIRPTPLIITAPPRPAYKDNHAVPWHYDPVPEEFPKGQIEDLPAEEVTNIAEPGGMTRSGRIYTPANLGRKDPKGSPKGAPKENEAEEFLKLIR</sequence>
<keyword evidence="3" id="KW-1185">Reference proteome</keyword>
<evidence type="ECO:0000313" key="3">
    <source>
        <dbReference type="Proteomes" id="UP000257109"/>
    </source>
</evidence>
<name>A0A371ET61_MUCPR</name>
<organism evidence="2 3">
    <name type="scientific">Mucuna pruriens</name>
    <name type="common">Velvet bean</name>
    <name type="synonym">Dolichos pruriens</name>
    <dbReference type="NCBI Taxonomy" id="157652"/>
    <lineage>
        <taxon>Eukaryota</taxon>
        <taxon>Viridiplantae</taxon>
        <taxon>Streptophyta</taxon>
        <taxon>Embryophyta</taxon>
        <taxon>Tracheophyta</taxon>
        <taxon>Spermatophyta</taxon>
        <taxon>Magnoliopsida</taxon>
        <taxon>eudicotyledons</taxon>
        <taxon>Gunneridae</taxon>
        <taxon>Pentapetalae</taxon>
        <taxon>rosids</taxon>
        <taxon>fabids</taxon>
        <taxon>Fabales</taxon>
        <taxon>Fabaceae</taxon>
        <taxon>Papilionoideae</taxon>
        <taxon>50 kb inversion clade</taxon>
        <taxon>NPAAA clade</taxon>
        <taxon>indigoferoid/millettioid clade</taxon>
        <taxon>Phaseoleae</taxon>
        <taxon>Mucuna</taxon>
    </lineage>
</organism>
<dbReference type="EMBL" id="QJKJ01012245">
    <property type="protein sequence ID" value="RDX69129.1"/>
    <property type="molecule type" value="Genomic_DNA"/>
</dbReference>
<reference evidence="2" key="1">
    <citation type="submission" date="2018-05" db="EMBL/GenBank/DDBJ databases">
        <title>Draft genome of Mucuna pruriens seed.</title>
        <authorList>
            <person name="Nnadi N.E."/>
            <person name="Vos R."/>
            <person name="Hasami M.H."/>
            <person name="Devisetty U.K."/>
            <person name="Aguiy J.C."/>
        </authorList>
    </citation>
    <scope>NUCLEOTIDE SEQUENCE [LARGE SCALE GENOMIC DNA]</scope>
    <source>
        <strain evidence="2">JCA_2017</strain>
    </source>
</reference>
<dbReference type="AlphaFoldDB" id="A0A371ET61"/>
<feature type="non-terminal residue" evidence="2">
    <location>
        <position position="1"/>
    </location>
</feature>
<accession>A0A371ET61</accession>
<feature type="compositionally biased region" description="Basic and acidic residues" evidence="1">
    <location>
        <begin position="144"/>
        <end position="169"/>
    </location>
</feature>
<proteinExistence type="predicted"/>
<dbReference type="OrthoDB" id="1724165at2759"/>
<feature type="region of interest" description="Disordered" evidence="1">
    <location>
        <begin position="123"/>
        <end position="169"/>
    </location>
</feature>
<gene>
    <name evidence="2" type="ORF">CR513_51797</name>
</gene>
<dbReference type="Proteomes" id="UP000257109">
    <property type="component" value="Unassembled WGS sequence"/>
</dbReference>
<protein>
    <submittedName>
        <fullName evidence="2">Uncharacterized protein</fullName>
    </submittedName>
</protein>
<feature type="region of interest" description="Disordered" evidence="1">
    <location>
        <begin position="1"/>
        <end position="24"/>
    </location>
</feature>